<organism evidence="2 3">
    <name type="scientific">Gulbenkiania indica</name>
    <dbReference type="NCBI Taxonomy" id="375574"/>
    <lineage>
        <taxon>Bacteria</taxon>
        <taxon>Pseudomonadati</taxon>
        <taxon>Pseudomonadota</taxon>
        <taxon>Betaproteobacteria</taxon>
        <taxon>Neisseriales</taxon>
        <taxon>Chromobacteriaceae</taxon>
        <taxon>Gulbenkiania</taxon>
    </lineage>
</organism>
<keyword evidence="1" id="KW-0812">Transmembrane</keyword>
<dbReference type="Proteomes" id="UP000243535">
    <property type="component" value="Unassembled WGS sequence"/>
</dbReference>
<feature type="transmembrane region" description="Helical" evidence="1">
    <location>
        <begin position="234"/>
        <end position="251"/>
    </location>
</feature>
<name>A0A0K6H1Y5_9NEIS</name>
<feature type="transmembrane region" description="Helical" evidence="1">
    <location>
        <begin position="156"/>
        <end position="176"/>
    </location>
</feature>
<protein>
    <submittedName>
        <fullName evidence="2">Predicted PurR-regulated permease PerM</fullName>
    </submittedName>
</protein>
<feature type="transmembrane region" description="Helical" evidence="1">
    <location>
        <begin position="20"/>
        <end position="53"/>
    </location>
</feature>
<evidence type="ECO:0000313" key="3">
    <source>
        <dbReference type="Proteomes" id="UP000243535"/>
    </source>
</evidence>
<gene>
    <name evidence="2" type="ORF">Ga0061063_2231</name>
</gene>
<proteinExistence type="predicted"/>
<dbReference type="EMBL" id="CYHA01000005">
    <property type="protein sequence ID" value="CUA84987.1"/>
    <property type="molecule type" value="Genomic_DNA"/>
</dbReference>
<keyword evidence="1" id="KW-0472">Membrane</keyword>
<feature type="transmembrane region" description="Helical" evidence="1">
    <location>
        <begin position="197"/>
        <end position="222"/>
    </location>
</feature>
<keyword evidence="1" id="KW-1133">Transmembrane helix</keyword>
<feature type="transmembrane region" description="Helical" evidence="1">
    <location>
        <begin position="302"/>
        <end position="331"/>
    </location>
</feature>
<reference evidence="3" key="1">
    <citation type="submission" date="2015-08" db="EMBL/GenBank/DDBJ databases">
        <authorList>
            <person name="Varghese N."/>
        </authorList>
    </citation>
    <scope>NUCLEOTIDE SEQUENCE [LARGE SCALE GENOMIC DNA]</scope>
    <source>
        <strain evidence="3">DSM 17901</strain>
    </source>
</reference>
<evidence type="ECO:0000313" key="2">
    <source>
        <dbReference type="EMBL" id="CUA84987.1"/>
    </source>
</evidence>
<feature type="transmembrane region" description="Helical" evidence="1">
    <location>
        <begin position="65"/>
        <end position="88"/>
    </location>
</feature>
<accession>A0A0K6H1Y5</accession>
<keyword evidence="3" id="KW-1185">Reference proteome</keyword>
<evidence type="ECO:0000256" key="1">
    <source>
        <dbReference type="SAM" id="Phobius"/>
    </source>
</evidence>
<sequence>MQEPAPFPPLTRMQAETASLVFALFALFVVLHFGLVPAVLAGLITFNIIYLLARIPAGGLHSTWGKLLVVGAISLLVLGLIVGLWLLVGGVFRSEAGLSVLFEKMAQIIEQASDSLPTWVTASLPNSAEDIRAWFVHWLRTHSVEMQRAGRETGALMMHLMWGVILGIMVAFREVIEENSRRPLAQALLDRAARFNAAFRNVVFAQVKISALNTLFTALYLALVLPGLGVHLPFTKTMIVLTFLLGLLPVLGNLMSNVVIITVSFSHSLQAALGSFAFLVIIHKFEYVLNARIIGARINAQAWELMVAMLAAEAVFGLPGVAAAPIVYAYLKAELEARQLV</sequence>
<dbReference type="RefSeq" id="WP_200906445.1">
    <property type="nucleotide sequence ID" value="NZ_CYHA01000005.1"/>
</dbReference>
<dbReference type="AlphaFoldDB" id="A0A0K6H1Y5"/>